<dbReference type="CDD" id="cd02947">
    <property type="entry name" value="TRX_family"/>
    <property type="match status" value="1"/>
</dbReference>
<comment type="caution">
    <text evidence="3">The sequence shown here is derived from an EMBL/GenBank/DDBJ whole genome shotgun (WGS) entry which is preliminary data.</text>
</comment>
<feature type="region of interest" description="Disordered" evidence="1">
    <location>
        <begin position="1"/>
        <end position="30"/>
    </location>
</feature>
<dbReference type="EMBL" id="WEHX01000002">
    <property type="protein sequence ID" value="KAB7663126.1"/>
    <property type="molecule type" value="Genomic_DNA"/>
</dbReference>
<sequence>MRSRGRSTTRRSRRFPLRSVRQDPARSGGIPEKIMSDSPAILALTRRIASGAPVFLFFSGSWCDACRAMKPLFLEAARTHAGEAEFAVADIEEASYLAADCGVSSLPAIVFFRDGDDMDMLAGRFSRGELEAFISRMLP</sequence>
<reference evidence="3 4" key="1">
    <citation type="submission" date="2019-10" db="EMBL/GenBank/DDBJ databases">
        <title>Genome diversity of Sutterella seckii.</title>
        <authorList>
            <person name="Chaplin A.V."/>
            <person name="Sokolova S.R."/>
            <person name="Mosin K.A."/>
            <person name="Ivanova E.L."/>
            <person name="Kochetkova T.O."/>
            <person name="Goltsov A.Y."/>
            <person name="Trofimov D.Y."/>
            <person name="Efimov B.A."/>
        </authorList>
    </citation>
    <scope>NUCLEOTIDE SEQUENCE [LARGE SCALE GENOMIC DNA]</scope>
    <source>
        <strain evidence="3 4">ASD393</strain>
    </source>
</reference>
<dbReference type="SUPFAM" id="SSF52833">
    <property type="entry name" value="Thioredoxin-like"/>
    <property type="match status" value="1"/>
</dbReference>
<protein>
    <submittedName>
        <fullName evidence="3">Thioredoxin family protein</fullName>
    </submittedName>
</protein>
<evidence type="ECO:0000313" key="3">
    <source>
        <dbReference type="EMBL" id="KAB7663126.1"/>
    </source>
</evidence>
<feature type="domain" description="Thioredoxin" evidence="2">
    <location>
        <begin position="9"/>
        <end position="139"/>
    </location>
</feature>
<dbReference type="OrthoDB" id="215495at2"/>
<dbReference type="Gene3D" id="3.40.30.10">
    <property type="entry name" value="Glutaredoxin"/>
    <property type="match status" value="1"/>
</dbReference>
<dbReference type="Proteomes" id="UP000430564">
    <property type="component" value="Unassembled WGS sequence"/>
</dbReference>
<evidence type="ECO:0000256" key="1">
    <source>
        <dbReference type="SAM" id="MobiDB-lite"/>
    </source>
</evidence>
<dbReference type="PANTHER" id="PTHR45663:SF11">
    <property type="entry name" value="GEO12009P1"/>
    <property type="match status" value="1"/>
</dbReference>
<accession>A0A6I1ERE2</accession>
<evidence type="ECO:0000259" key="2">
    <source>
        <dbReference type="PROSITE" id="PS51352"/>
    </source>
</evidence>
<dbReference type="Pfam" id="PF00085">
    <property type="entry name" value="Thioredoxin"/>
    <property type="match status" value="1"/>
</dbReference>
<feature type="compositionally biased region" description="Basic residues" evidence="1">
    <location>
        <begin position="1"/>
        <end position="16"/>
    </location>
</feature>
<dbReference type="GO" id="GO:0005737">
    <property type="term" value="C:cytoplasm"/>
    <property type="evidence" value="ECO:0007669"/>
    <property type="project" value="TreeGrafter"/>
</dbReference>
<dbReference type="PANTHER" id="PTHR45663">
    <property type="entry name" value="GEO12009P1"/>
    <property type="match status" value="1"/>
</dbReference>
<dbReference type="AlphaFoldDB" id="A0A6I1ERE2"/>
<evidence type="ECO:0000313" key="4">
    <source>
        <dbReference type="Proteomes" id="UP000430564"/>
    </source>
</evidence>
<dbReference type="GO" id="GO:0015035">
    <property type="term" value="F:protein-disulfide reductase activity"/>
    <property type="evidence" value="ECO:0007669"/>
    <property type="project" value="TreeGrafter"/>
</dbReference>
<dbReference type="InterPro" id="IPR013766">
    <property type="entry name" value="Thioredoxin_domain"/>
</dbReference>
<name>A0A6I1ERE2_9BURK</name>
<organism evidence="3 4">
    <name type="scientific">Sutterella seckii</name>
    <dbReference type="NCBI Taxonomy" id="1944635"/>
    <lineage>
        <taxon>Bacteria</taxon>
        <taxon>Pseudomonadati</taxon>
        <taxon>Pseudomonadota</taxon>
        <taxon>Betaproteobacteria</taxon>
        <taxon>Burkholderiales</taxon>
        <taxon>Sutterellaceae</taxon>
        <taxon>Sutterella</taxon>
    </lineage>
</organism>
<dbReference type="InterPro" id="IPR036249">
    <property type="entry name" value="Thioredoxin-like_sf"/>
</dbReference>
<dbReference type="PROSITE" id="PS51352">
    <property type="entry name" value="THIOREDOXIN_2"/>
    <property type="match status" value="1"/>
</dbReference>
<gene>
    <name evidence="3" type="ORF">GBM95_01085</name>
</gene>
<proteinExistence type="predicted"/>